<reference evidence="14 15" key="1">
    <citation type="submission" date="2013-12" db="EMBL/GenBank/DDBJ databases">
        <title>Comparative genomics of Petrotoga isolates.</title>
        <authorList>
            <person name="Nesbo C.L."/>
            <person name="Charchuk R."/>
            <person name="Chow K."/>
        </authorList>
    </citation>
    <scope>NUCLEOTIDE SEQUENCE [LARGE SCALE GENOMIC DNA]</scope>
    <source>
        <strain evidence="14 15">DSM 13574</strain>
    </source>
</reference>
<dbReference type="InterPro" id="IPR041166">
    <property type="entry name" value="Rubredoxin_2"/>
</dbReference>
<evidence type="ECO:0000256" key="6">
    <source>
        <dbReference type="ARBA" id="ARBA00022833"/>
    </source>
</evidence>
<keyword evidence="8" id="KW-0346">Stress response</keyword>
<evidence type="ECO:0000256" key="11">
    <source>
        <dbReference type="NCBIfam" id="TIGR00416"/>
    </source>
</evidence>
<comment type="function">
    <text evidence="12">DNA-dependent ATPase involved in processing of recombination intermediates, plays a role in repairing DNA breaks. Stimulates the branch migration of RecA-mediated strand transfer reactions, allowing the 3' invading strand to extend heteroduplex DNA faster. Binds ssDNA in the presence of ADP but not other nucleotides, has ATPase activity that is stimulated by ssDNA and various branched DNA structures, but inhibited by SSB. Does not have RecA's homology-searching function.</text>
</comment>
<keyword evidence="2 12" id="KW-0547">Nucleotide-binding</keyword>
<dbReference type="Proteomes" id="UP000236434">
    <property type="component" value="Unassembled WGS sequence"/>
</dbReference>
<evidence type="ECO:0000256" key="7">
    <source>
        <dbReference type="ARBA" id="ARBA00022840"/>
    </source>
</evidence>
<evidence type="ECO:0000259" key="13">
    <source>
        <dbReference type="PROSITE" id="PS50162"/>
    </source>
</evidence>
<comment type="similarity">
    <text evidence="12">Belongs to the RecA family. RadA subfamily.</text>
</comment>
<dbReference type="GO" id="GO:0003684">
    <property type="term" value="F:damaged DNA binding"/>
    <property type="evidence" value="ECO:0007669"/>
    <property type="project" value="InterPro"/>
</dbReference>
<dbReference type="SUPFAM" id="SSF52540">
    <property type="entry name" value="P-loop containing nucleoside triphosphate hydrolases"/>
    <property type="match status" value="1"/>
</dbReference>
<comment type="caution">
    <text evidence="14">The sequence shown here is derived from an EMBL/GenBank/DDBJ whole genome shotgun (WGS) entry which is preliminary data.</text>
</comment>
<dbReference type="GO" id="GO:0005829">
    <property type="term" value="C:cytosol"/>
    <property type="evidence" value="ECO:0007669"/>
    <property type="project" value="TreeGrafter"/>
</dbReference>
<gene>
    <name evidence="14" type="ORF">X929_00935</name>
</gene>
<protein>
    <recommendedName>
        <fullName evidence="11 12">DNA repair protein RadA</fullName>
    </recommendedName>
</protein>
<keyword evidence="9 12" id="KW-0238">DNA-binding</keyword>
<dbReference type="Gene3D" id="3.40.50.300">
    <property type="entry name" value="P-loop containing nucleotide triphosphate hydrolases"/>
    <property type="match status" value="1"/>
</dbReference>
<evidence type="ECO:0000313" key="15">
    <source>
        <dbReference type="Proteomes" id="UP000236434"/>
    </source>
</evidence>
<dbReference type="EMBL" id="AZRL01000003">
    <property type="protein sequence ID" value="PNR97966.1"/>
    <property type="molecule type" value="Genomic_DNA"/>
</dbReference>
<evidence type="ECO:0000256" key="12">
    <source>
        <dbReference type="RuleBase" id="RU003555"/>
    </source>
</evidence>
<feature type="domain" description="RecA family profile 1" evidence="13">
    <location>
        <begin position="62"/>
        <end position="213"/>
    </location>
</feature>
<dbReference type="PROSITE" id="PS50162">
    <property type="entry name" value="RECA_2"/>
    <property type="match status" value="1"/>
</dbReference>
<dbReference type="PRINTS" id="PR01874">
    <property type="entry name" value="DNAREPAIRADA"/>
</dbReference>
<dbReference type="Gene3D" id="3.30.230.10">
    <property type="match status" value="1"/>
</dbReference>
<evidence type="ECO:0000256" key="5">
    <source>
        <dbReference type="ARBA" id="ARBA00022801"/>
    </source>
</evidence>
<evidence type="ECO:0000256" key="1">
    <source>
        <dbReference type="ARBA" id="ARBA00022723"/>
    </source>
</evidence>
<organism evidence="14 15">
    <name type="scientific">Petrotoga olearia DSM 13574</name>
    <dbReference type="NCBI Taxonomy" id="1122955"/>
    <lineage>
        <taxon>Bacteria</taxon>
        <taxon>Thermotogati</taxon>
        <taxon>Thermotogota</taxon>
        <taxon>Thermotogae</taxon>
        <taxon>Petrotogales</taxon>
        <taxon>Petrotogaceae</taxon>
        <taxon>Petrotoga</taxon>
    </lineage>
</organism>
<dbReference type="InterPro" id="IPR014721">
    <property type="entry name" value="Ribsml_uS5_D2-typ_fold_subgr"/>
</dbReference>
<accession>A0A2K1P5E7</accession>
<evidence type="ECO:0000256" key="2">
    <source>
        <dbReference type="ARBA" id="ARBA00022741"/>
    </source>
</evidence>
<dbReference type="SMART" id="SM00382">
    <property type="entry name" value="AAA"/>
    <property type="match status" value="1"/>
</dbReference>
<dbReference type="InterPro" id="IPR020588">
    <property type="entry name" value="RecA_ATP-bd"/>
</dbReference>
<keyword evidence="3 12" id="KW-0227">DNA damage</keyword>
<dbReference type="GO" id="GO:0140664">
    <property type="term" value="F:ATP-dependent DNA damage sensor activity"/>
    <property type="evidence" value="ECO:0007669"/>
    <property type="project" value="InterPro"/>
</dbReference>
<dbReference type="GO" id="GO:0016787">
    <property type="term" value="F:hydrolase activity"/>
    <property type="evidence" value="ECO:0007669"/>
    <property type="project" value="UniProtKB-KW"/>
</dbReference>
<proteinExistence type="inferred from homology"/>
<keyword evidence="6 12" id="KW-0862">Zinc</keyword>
<evidence type="ECO:0000256" key="10">
    <source>
        <dbReference type="ARBA" id="ARBA00023204"/>
    </source>
</evidence>
<dbReference type="PANTHER" id="PTHR32472:SF10">
    <property type="entry name" value="DNA REPAIR PROTEIN RADA-LIKE PROTEIN"/>
    <property type="match status" value="1"/>
</dbReference>
<dbReference type="InterPro" id="IPR027417">
    <property type="entry name" value="P-loop_NTPase"/>
</dbReference>
<sequence>MRKSESHYVCNNCGYESDKWFAKCPMCNELESAVEYNTADVTINTGNLKVPDIVFLDQELPPAKKIPTNFQEIDSVLNGGLVEGAVYLLSGDPGIGKSTLMAQIANSIQATEGFAFYVSGEESTEQVVQRFNRLEIKNKNIGLIFENNVDVILKAMEKSNITPSVIFIDSVQTLKIDSIDSSPGSILQVRESTRKMVEYAKKKNIPIVLVGHVNKEGAIAGPKVLEHMVDCVLQMELEGGSGLRLLKVTKNRYGPTDEVVLFEITQKGLKPIDNINSFFLSDYSNESGNTLTIVKVGQKLLPIEIQALVSNPVYGSPRRVTSGIPLDRLLMIIAVLSKKLKLPLESKDIFVSSSGGLRINDSSMDVAIALSLISSIFDAPLSFSTIAFGEIGLDGRIRGIPLLEKRLELSQKIGFNNIVIPKKLSTRKNSIVFAESVKDLIKLFKKGG</sequence>
<name>A0A2K1P5E7_9BACT</name>
<keyword evidence="1 12" id="KW-0479">Metal-binding</keyword>
<dbReference type="InterPro" id="IPR020568">
    <property type="entry name" value="Ribosomal_Su5_D2-typ_SF"/>
</dbReference>
<evidence type="ECO:0000256" key="9">
    <source>
        <dbReference type="ARBA" id="ARBA00023125"/>
    </source>
</evidence>
<keyword evidence="5" id="KW-0378">Hydrolase</keyword>
<keyword evidence="10 12" id="KW-0234">DNA repair</keyword>
<dbReference type="GO" id="GO:0005524">
    <property type="term" value="F:ATP binding"/>
    <property type="evidence" value="ECO:0007669"/>
    <property type="project" value="UniProtKB-UniRule"/>
</dbReference>
<dbReference type="SUPFAM" id="SSF54211">
    <property type="entry name" value="Ribosomal protein S5 domain 2-like"/>
    <property type="match status" value="1"/>
</dbReference>
<dbReference type="InterPro" id="IPR004504">
    <property type="entry name" value="DNA_repair_RadA"/>
</dbReference>
<dbReference type="Pfam" id="PF18073">
    <property type="entry name" value="Zn_ribbon_LapB"/>
    <property type="match status" value="1"/>
</dbReference>
<dbReference type="Pfam" id="PF13541">
    <property type="entry name" value="ChlI"/>
    <property type="match status" value="1"/>
</dbReference>
<evidence type="ECO:0000256" key="4">
    <source>
        <dbReference type="ARBA" id="ARBA00022771"/>
    </source>
</evidence>
<dbReference type="GO" id="GO:0008270">
    <property type="term" value="F:zinc ion binding"/>
    <property type="evidence" value="ECO:0007669"/>
    <property type="project" value="UniProtKB-KW"/>
</dbReference>
<keyword evidence="7 12" id="KW-0067">ATP-binding</keyword>
<evidence type="ECO:0000256" key="3">
    <source>
        <dbReference type="ARBA" id="ARBA00022763"/>
    </source>
</evidence>
<dbReference type="AlphaFoldDB" id="A0A2K1P5E7"/>
<dbReference type="InterPro" id="IPR003593">
    <property type="entry name" value="AAA+_ATPase"/>
</dbReference>
<evidence type="ECO:0000313" key="14">
    <source>
        <dbReference type="EMBL" id="PNR97966.1"/>
    </source>
</evidence>
<dbReference type="GO" id="GO:0000725">
    <property type="term" value="P:recombinational repair"/>
    <property type="evidence" value="ECO:0007669"/>
    <property type="project" value="TreeGrafter"/>
</dbReference>
<dbReference type="NCBIfam" id="TIGR00416">
    <property type="entry name" value="sms"/>
    <property type="match status" value="1"/>
</dbReference>
<dbReference type="InterPro" id="IPR014774">
    <property type="entry name" value="KaiC-like_dom"/>
</dbReference>
<evidence type="ECO:0000256" key="8">
    <source>
        <dbReference type="ARBA" id="ARBA00023016"/>
    </source>
</evidence>
<keyword evidence="4 12" id="KW-0863">Zinc-finger</keyword>
<dbReference type="PANTHER" id="PTHR32472">
    <property type="entry name" value="DNA REPAIR PROTEIN RADA"/>
    <property type="match status" value="1"/>
</dbReference>
<dbReference type="OrthoDB" id="9803906at2"/>
<dbReference type="RefSeq" id="WP_103066192.1">
    <property type="nucleotide sequence ID" value="NZ_AZRL01000003.1"/>
</dbReference>
<dbReference type="Pfam" id="PF06745">
    <property type="entry name" value="ATPase"/>
    <property type="match status" value="1"/>
</dbReference>